<dbReference type="PANTHER" id="PTHR30212">
    <property type="entry name" value="PROTEIN YIIM"/>
    <property type="match status" value="1"/>
</dbReference>
<dbReference type="PANTHER" id="PTHR30212:SF2">
    <property type="entry name" value="PROTEIN YIIM"/>
    <property type="match status" value="1"/>
</dbReference>
<keyword evidence="3" id="KW-1185">Reference proteome</keyword>
<dbReference type="PROSITE" id="PS51340">
    <property type="entry name" value="MOSC"/>
    <property type="match status" value="1"/>
</dbReference>
<organism evidence="2 3">
    <name type="scientific">Ammonicoccus fulvus</name>
    <dbReference type="NCBI Taxonomy" id="3138240"/>
    <lineage>
        <taxon>Bacteria</taxon>
        <taxon>Bacillati</taxon>
        <taxon>Actinomycetota</taxon>
        <taxon>Actinomycetes</taxon>
        <taxon>Propionibacteriales</taxon>
        <taxon>Propionibacteriaceae</taxon>
        <taxon>Ammonicoccus</taxon>
    </lineage>
</organism>
<feature type="domain" description="MOSC" evidence="1">
    <location>
        <begin position="1"/>
        <end position="71"/>
    </location>
</feature>
<dbReference type="SUPFAM" id="SSF50800">
    <property type="entry name" value="PK beta-barrel domain-like"/>
    <property type="match status" value="1"/>
</dbReference>
<accession>A0ABZ3FPZ7</accession>
<evidence type="ECO:0000313" key="3">
    <source>
        <dbReference type="Proteomes" id="UP001442841"/>
    </source>
</evidence>
<reference evidence="2 3" key="1">
    <citation type="submission" date="2024-04" db="EMBL/GenBank/DDBJ databases">
        <title>Isolation of an actinomycete strain from pig manure.</title>
        <authorList>
            <person name="Gong T."/>
            <person name="Yu Z."/>
            <person name="An M."/>
            <person name="Wei C."/>
            <person name="Yang W."/>
            <person name="Liu L."/>
        </authorList>
    </citation>
    <scope>NUCLEOTIDE SEQUENCE [LARGE SCALE GENOMIC DNA]</scope>
    <source>
        <strain evidence="2 3">ZF39</strain>
    </source>
</reference>
<name>A0ABZ3FPZ7_9ACTN</name>
<dbReference type="Gene3D" id="2.40.33.20">
    <property type="entry name" value="PK beta-barrel domain-like"/>
    <property type="match status" value="1"/>
</dbReference>
<evidence type="ECO:0000313" key="2">
    <source>
        <dbReference type="EMBL" id="XAN07770.1"/>
    </source>
</evidence>
<evidence type="ECO:0000259" key="1">
    <source>
        <dbReference type="PROSITE" id="PS51340"/>
    </source>
</evidence>
<protein>
    <submittedName>
        <fullName evidence="2">MOSC domain-containing protein</fullName>
    </submittedName>
</protein>
<dbReference type="Proteomes" id="UP001442841">
    <property type="component" value="Chromosome"/>
</dbReference>
<dbReference type="InterPro" id="IPR011037">
    <property type="entry name" value="Pyrv_Knase-like_insert_dom_sf"/>
</dbReference>
<dbReference type="InterPro" id="IPR005302">
    <property type="entry name" value="MoCF_Sase_C"/>
</dbReference>
<dbReference type="RefSeq" id="WP_425309228.1">
    <property type="nucleotide sequence ID" value="NZ_CP154795.1"/>
</dbReference>
<sequence>MTEAEVCLGDVFRIGTVLIQVNQPRRPCWKIDNRLDSPGLNRVIVELGCPGWYARVLHPGTLAAGDEIVCDDRPAPELTLTRLLAADRDHRPDPEELGLLAAAPGLNSDWVERLERRAQWLRSRRT</sequence>
<gene>
    <name evidence="2" type="ORF">AADG42_10795</name>
</gene>
<dbReference type="EMBL" id="CP154795">
    <property type="protein sequence ID" value="XAN07770.1"/>
    <property type="molecule type" value="Genomic_DNA"/>
</dbReference>
<proteinExistence type="predicted"/>
<dbReference type="InterPro" id="IPR052353">
    <property type="entry name" value="Benzoxazolinone_Detox_Enz"/>
</dbReference>
<dbReference type="Pfam" id="PF03473">
    <property type="entry name" value="MOSC"/>
    <property type="match status" value="1"/>
</dbReference>